<dbReference type="EMBL" id="LATL02000294">
    <property type="protein sequence ID" value="KKD35713.1"/>
    <property type="molecule type" value="Genomic_DNA"/>
</dbReference>
<evidence type="ECO:0000313" key="2">
    <source>
        <dbReference type="Proteomes" id="UP000033607"/>
    </source>
</evidence>
<comment type="caution">
    <text evidence="1">The sequence shown here is derived from an EMBL/GenBank/DDBJ whole genome shotgun (WGS) entry which is preliminary data.</text>
</comment>
<evidence type="ECO:0000313" key="1">
    <source>
        <dbReference type="EMBL" id="KKD35713.1"/>
    </source>
</evidence>
<dbReference type="RefSeq" id="WP_046281074.1">
    <property type="nucleotide sequence ID" value="NZ_LATL02000294.1"/>
</dbReference>
<dbReference type="PATRIC" id="fig|1637645.4.peg.5778"/>
<accession>A0A0F5YAF5</accession>
<evidence type="ECO:0008006" key="3">
    <source>
        <dbReference type="Google" id="ProtNLM"/>
    </source>
</evidence>
<reference evidence="1 2" key="1">
    <citation type="submission" date="2015-06" db="EMBL/GenBank/DDBJ databases">
        <title>Draft genome assembly of filamentous brackish cyanobacterium Limnoraphis robusta strain CS-951.</title>
        <authorList>
            <person name="Willis A."/>
            <person name="Parks M."/>
            <person name="Burford M.A."/>
        </authorList>
    </citation>
    <scope>NUCLEOTIDE SEQUENCE [LARGE SCALE GENOMIC DNA]</scope>
    <source>
        <strain evidence="1 2">CS-951</strain>
    </source>
</reference>
<organism evidence="1 2">
    <name type="scientific">Limnoraphis robusta CS-951</name>
    <dbReference type="NCBI Taxonomy" id="1637645"/>
    <lineage>
        <taxon>Bacteria</taxon>
        <taxon>Bacillati</taxon>
        <taxon>Cyanobacteriota</taxon>
        <taxon>Cyanophyceae</taxon>
        <taxon>Oscillatoriophycideae</taxon>
        <taxon>Oscillatoriales</taxon>
        <taxon>Sirenicapillariaceae</taxon>
        <taxon>Limnoraphis</taxon>
    </lineage>
</organism>
<sequence length="242" mass="26912">MGSTQATSKQLVSKVLSRAVKLWLRSQVEQVDALEIKITANNRDCLTGHISEVTVEASRAIYRGLHLSQIALCGSSIHINIGQVIKGKPLQLLKRFPIDSQICMFYDDLSTSCQSPLLVRAISQFLLPLIQSQQAKNPNISFPNEIQGLQNLQITLAKDQITLTAEILSTDGMLTACVFQTELYLASPKELLLVSPRLELPLQQQDFDLDDMTLDLGTDVEIEQLNISPEQVEMIGQIWVNP</sequence>
<dbReference type="AlphaFoldDB" id="A0A0F5YAF5"/>
<dbReference type="InterPro" id="IPR021373">
    <property type="entry name" value="DUF2993"/>
</dbReference>
<protein>
    <recommendedName>
        <fullName evidence="3">DUF2993 domain-containing protein</fullName>
    </recommendedName>
</protein>
<dbReference type="Proteomes" id="UP000033607">
    <property type="component" value="Unassembled WGS sequence"/>
</dbReference>
<dbReference type="OrthoDB" id="460303at2"/>
<dbReference type="Pfam" id="PF11209">
    <property type="entry name" value="LmeA"/>
    <property type="match status" value="1"/>
</dbReference>
<name>A0A0F5YAF5_9CYAN</name>
<gene>
    <name evidence="1" type="ORF">WN50_23730</name>
</gene>
<proteinExistence type="predicted"/>